<dbReference type="EMBL" id="JABVCQ010000012">
    <property type="protein sequence ID" value="MBB1125966.1"/>
    <property type="molecule type" value="Genomic_DNA"/>
</dbReference>
<name>A0A839HEZ9_9GAMM</name>
<protein>
    <submittedName>
        <fullName evidence="1">DUF29 domain-containing protein</fullName>
    </submittedName>
</protein>
<evidence type="ECO:0000313" key="1">
    <source>
        <dbReference type="EMBL" id="MBB1125966.1"/>
    </source>
</evidence>
<proteinExistence type="predicted"/>
<comment type="caution">
    <text evidence="1">The sequence shown here is derived from an EMBL/GenBank/DDBJ whole genome shotgun (WGS) entry which is preliminary data.</text>
</comment>
<gene>
    <name evidence="1" type="ORF">HUK38_06945</name>
</gene>
<organism evidence="1 2">
    <name type="scientific">Thiospirillum jenense</name>
    <dbReference type="NCBI Taxonomy" id="1653858"/>
    <lineage>
        <taxon>Bacteria</taxon>
        <taxon>Pseudomonadati</taxon>
        <taxon>Pseudomonadota</taxon>
        <taxon>Gammaproteobacteria</taxon>
        <taxon>Chromatiales</taxon>
        <taxon>Chromatiaceae</taxon>
        <taxon>Thiospirillum</taxon>
    </lineage>
</organism>
<sequence>MTELSTLYDTNYSAWATQTAELLRTGRFAELDIAHLLIELSDMSKSDRRELSNRLLILLAHLLKWQYQYHILSERWREFDGRSWQRTITEQRKRIAILLRQAPGLKAIINDVIAEVYSDAVDLAHKETHLPMTTFPIHCLYQLTQLLDDNYYPESAV</sequence>
<dbReference type="Proteomes" id="UP000548632">
    <property type="component" value="Unassembled WGS sequence"/>
</dbReference>
<reference evidence="1 2" key="1">
    <citation type="journal article" date="2020" name="Arch. Microbiol.">
        <title>The genome sequence of the giant phototrophic gammaproteobacterium Thiospirillum jenense gives insight into its physiological properties and phylogenetic relationships.</title>
        <authorList>
            <person name="Imhoff J.F."/>
            <person name="Meyer T.E."/>
            <person name="Kyndt J.A."/>
        </authorList>
    </citation>
    <scope>NUCLEOTIDE SEQUENCE [LARGE SCALE GENOMIC DNA]</scope>
    <source>
        <strain evidence="1 2">DSM 216</strain>
    </source>
</reference>
<evidence type="ECO:0000313" key="2">
    <source>
        <dbReference type="Proteomes" id="UP000548632"/>
    </source>
</evidence>
<accession>A0A839HEZ9</accession>
<dbReference type="InterPro" id="IPR002636">
    <property type="entry name" value="DUF29"/>
</dbReference>
<dbReference type="Pfam" id="PF01724">
    <property type="entry name" value="DUF29"/>
    <property type="match status" value="1"/>
</dbReference>
<dbReference type="PANTHER" id="PTHR34235">
    <property type="entry name" value="SLR1203 PROTEIN-RELATED"/>
    <property type="match status" value="1"/>
</dbReference>
<dbReference type="Gene3D" id="1.20.1220.20">
    <property type="entry name" value="Uncharcterised protein PF01724"/>
    <property type="match status" value="1"/>
</dbReference>
<dbReference type="RefSeq" id="WP_182583598.1">
    <property type="nucleotide sequence ID" value="NZ_JABVCQ010000012.1"/>
</dbReference>
<keyword evidence="2" id="KW-1185">Reference proteome</keyword>
<dbReference type="AlphaFoldDB" id="A0A839HEZ9"/>